<protein>
    <submittedName>
        <fullName evidence="3">OST-HTH associated domain, putative</fullName>
    </submittedName>
</protein>
<dbReference type="InterPro" id="IPR025677">
    <property type="entry name" value="OST-HTH-assoc_dom"/>
</dbReference>
<dbReference type="AlphaFoldDB" id="A0A9W5TAJ3"/>
<evidence type="ECO:0000259" key="1">
    <source>
        <dbReference type="Pfam" id="PF14418"/>
    </source>
</evidence>
<dbReference type="Proteomes" id="UP001057455">
    <property type="component" value="Unassembled WGS sequence"/>
</dbReference>
<keyword evidence="4" id="KW-1185">Reference proteome</keyword>
<dbReference type="OrthoDB" id="447390at2759"/>
<dbReference type="Pfam" id="PF24549">
    <property type="entry name" value="DUF7602"/>
    <property type="match status" value="1"/>
</dbReference>
<reference evidence="3" key="1">
    <citation type="submission" date="2019-12" db="EMBL/GenBank/DDBJ databases">
        <title>Genome sequence of Babesia ovis.</title>
        <authorList>
            <person name="Yamagishi J."/>
            <person name="Sevinc F."/>
            <person name="Xuan X."/>
        </authorList>
    </citation>
    <scope>NUCLEOTIDE SEQUENCE</scope>
    <source>
        <strain evidence="3">Selcuk</strain>
    </source>
</reference>
<evidence type="ECO:0000259" key="2">
    <source>
        <dbReference type="Pfam" id="PF24549"/>
    </source>
</evidence>
<feature type="domain" description="DUF7602" evidence="2">
    <location>
        <begin position="250"/>
        <end position="323"/>
    </location>
</feature>
<name>A0A9W5TAJ3_BABOV</name>
<comment type="caution">
    <text evidence="3">The sequence shown here is derived from an EMBL/GenBank/DDBJ whole genome shotgun (WGS) entry which is preliminary data.</text>
</comment>
<evidence type="ECO:0000313" key="3">
    <source>
        <dbReference type="EMBL" id="GFE54430.1"/>
    </source>
</evidence>
<proteinExistence type="predicted"/>
<dbReference type="InterPro" id="IPR056022">
    <property type="entry name" value="DUF7602"/>
</dbReference>
<organism evidence="3 4">
    <name type="scientific">Babesia ovis</name>
    <dbReference type="NCBI Taxonomy" id="5869"/>
    <lineage>
        <taxon>Eukaryota</taxon>
        <taxon>Sar</taxon>
        <taxon>Alveolata</taxon>
        <taxon>Apicomplexa</taxon>
        <taxon>Aconoidasida</taxon>
        <taxon>Piroplasmida</taxon>
        <taxon>Babesiidae</taxon>
        <taxon>Babesia</taxon>
    </lineage>
</organism>
<sequence>MKSHVQSYGNSMFESHVFHPQLMTHGNGTQECDGKYSHLMSSISTVVDDDDQHLLTTVLENFSVSGRDLTSYADYFSDDADNDYMRQSAFDPVEYNDSSTDINCNDSYSTASDVSSVKPSFKWSSAASNGCVGSDKAQLYERLFDSYIHLFNSGPSENKPAQWEDNRSGCYVPGSASWDAVDALTGFDSLSITERHNNAAVKNEDTRRMPTSPNVVDKSKSLWKRKRSKFKTLEKRSIPQLTGQDFQDAVEFLKRILDSLYQDQIPPTFFNVRSRFVEFDTKNIPVEHIMNICQRRQDIFRVETNEELNQTYIYFVKPPSYFKNWIDRNNLTDIYPESMWEQFLDFLVELVNNPDQTMPVFPGSIYGTAKVFQKLELPFFEGMTLGTLCHVVQLAVRVRKYLMYELKTLKPNLLSILQACIKRTK</sequence>
<dbReference type="EMBL" id="BLIY01000016">
    <property type="protein sequence ID" value="GFE54430.1"/>
    <property type="molecule type" value="Genomic_DNA"/>
</dbReference>
<accession>A0A9W5TAJ3</accession>
<feature type="domain" description="OST-HTH associated" evidence="1">
    <location>
        <begin position="355"/>
        <end position="412"/>
    </location>
</feature>
<gene>
    <name evidence="3" type="ORF">BaOVIS_018340</name>
</gene>
<evidence type="ECO:0000313" key="4">
    <source>
        <dbReference type="Proteomes" id="UP001057455"/>
    </source>
</evidence>
<dbReference type="Pfam" id="PF14418">
    <property type="entry name" value="OHA"/>
    <property type="match status" value="1"/>
</dbReference>